<evidence type="ECO:0000259" key="13">
    <source>
        <dbReference type="Pfam" id="PF00916"/>
    </source>
</evidence>
<keyword evidence="5 11" id="KW-0862">Zinc</keyword>
<accession>A0A243Q854</accession>
<comment type="similarity">
    <text evidence="2">Belongs to the beta-class carbonic anhydrase family.</text>
</comment>
<comment type="catalytic activity">
    <reaction evidence="10">
        <text>hydrogencarbonate + H(+) = CO2 + H2O</text>
        <dbReference type="Rhea" id="RHEA:10748"/>
        <dbReference type="ChEBI" id="CHEBI:15377"/>
        <dbReference type="ChEBI" id="CHEBI:15378"/>
        <dbReference type="ChEBI" id="CHEBI:16526"/>
        <dbReference type="ChEBI" id="CHEBI:17544"/>
        <dbReference type="EC" id="4.2.1.1"/>
    </reaction>
</comment>
<feature type="transmembrane region" description="Helical" evidence="12">
    <location>
        <begin position="195"/>
        <end position="213"/>
    </location>
</feature>
<evidence type="ECO:0000256" key="2">
    <source>
        <dbReference type="ARBA" id="ARBA00006217"/>
    </source>
</evidence>
<feature type="transmembrane region" description="Helical" evidence="12">
    <location>
        <begin position="311"/>
        <end position="330"/>
    </location>
</feature>
<feature type="transmembrane region" description="Helical" evidence="12">
    <location>
        <begin position="21"/>
        <end position="39"/>
    </location>
</feature>
<feature type="transmembrane region" description="Helical" evidence="12">
    <location>
        <begin position="234"/>
        <end position="260"/>
    </location>
</feature>
<dbReference type="InterPro" id="IPR001765">
    <property type="entry name" value="Carbonic_anhydrase"/>
</dbReference>
<dbReference type="Gene3D" id="3.40.1050.10">
    <property type="entry name" value="Carbonic anhydrase"/>
    <property type="match status" value="1"/>
</dbReference>
<protein>
    <recommendedName>
        <fullName evidence="3">carbonic anhydrase</fullName>
        <ecNumber evidence="3">4.2.1.1</ecNumber>
    </recommendedName>
</protein>
<comment type="function">
    <text evidence="9">Catalyzes the reversible hydration of carbon dioxide to form bicarbonate.</text>
</comment>
<evidence type="ECO:0000256" key="5">
    <source>
        <dbReference type="ARBA" id="ARBA00022833"/>
    </source>
</evidence>
<evidence type="ECO:0000256" key="9">
    <source>
        <dbReference type="ARBA" id="ARBA00024993"/>
    </source>
</evidence>
<dbReference type="SMART" id="SM00947">
    <property type="entry name" value="Pro_CA"/>
    <property type="match status" value="1"/>
</dbReference>
<feature type="transmembrane region" description="Helical" evidence="12">
    <location>
        <begin position="169"/>
        <end position="189"/>
    </location>
</feature>
<evidence type="ECO:0000256" key="12">
    <source>
        <dbReference type="SAM" id="Phobius"/>
    </source>
</evidence>
<feature type="domain" description="SLC26A/SulP transporter" evidence="13">
    <location>
        <begin position="16"/>
        <end position="371"/>
    </location>
</feature>
<gene>
    <name evidence="14" type="ORF">CA982_16720</name>
</gene>
<organism evidence="14 15">
    <name type="scientific">Gordonia lacunae</name>
    <dbReference type="NCBI Taxonomy" id="417102"/>
    <lineage>
        <taxon>Bacteria</taxon>
        <taxon>Bacillati</taxon>
        <taxon>Actinomycetota</taxon>
        <taxon>Actinomycetes</taxon>
        <taxon>Mycobacteriales</taxon>
        <taxon>Gordoniaceae</taxon>
        <taxon>Gordonia</taxon>
    </lineage>
</organism>
<evidence type="ECO:0000313" key="14">
    <source>
        <dbReference type="EMBL" id="OUC77646.1"/>
    </source>
</evidence>
<evidence type="ECO:0000256" key="1">
    <source>
        <dbReference type="ARBA" id="ARBA00004141"/>
    </source>
</evidence>
<proteinExistence type="inferred from homology"/>
<feature type="transmembrane region" description="Helical" evidence="12">
    <location>
        <begin position="367"/>
        <end position="399"/>
    </location>
</feature>
<keyword evidence="4 12" id="KW-0812">Transmembrane</keyword>
<name>A0A243Q854_9ACTN</name>
<dbReference type="GO" id="GO:0016020">
    <property type="term" value="C:membrane"/>
    <property type="evidence" value="ECO:0007669"/>
    <property type="project" value="UniProtKB-SubCell"/>
</dbReference>
<reference evidence="14 15" key="1">
    <citation type="submission" date="2017-05" db="EMBL/GenBank/DDBJ databases">
        <title>Biotechnological potential of actinobacteria isolated from South African environments.</title>
        <authorList>
            <person name="Le Roes-Hill M."/>
            <person name="Prins A."/>
            <person name="Durrell K.A."/>
        </authorList>
    </citation>
    <scope>NUCLEOTIDE SEQUENCE [LARGE SCALE GENOMIC DNA]</scope>
    <source>
        <strain evidence="14">BS2</strain>
    </source>
</reference>
<evidence type="ECO:0000256" key="11">
    <source>
        <dbReference type="PIRSR" id="PIRSR601765-1"/>
    </source>
</evidence>
<dbReference type="PROSITE" id="PS00705">
    <property type="entry name" value="PROK_CO2_ANHYDRASE_2"/>
    <property type="match status" value="1"/>
</dbReference>
<dbReference type="PROSITE" id="PS00704">
    <property type="entry name" value="PROK_CO2_ANHYDRASE_1"/>
    <property type="match status" value="1"/>
</dbReference>
<dbReference type="InterPro" id="IPR036874">
    <property type="entry name" value="Carbonic_anhydrase_sf"/>
</dbReference>
<feature type="binding site" evidence="11">
    <location>
        <position position="627"/>
    </location>
    <ligand>
        <name>Zn(2+)</name>
        <dbReference type="ChEBI" id="CHEBI:29105"/>
    </ligand>
</feature>
<dbReference type="GO" id="GO:0055085">
    <property type="term" value="P:transmembrane transport"/>
    <property type="evidence" value="ECO:0007669"/>
    <property type="project" value="InterPro"/>
</dbReference>
<comment type="caution">
    <text evidence="14">The sequence shown here is derived from an EMBL/GenBank/DDBJ whole genome shotgun (WGS) entry which is preliminary data.</text>
</comment>
<keyword evidence="8" id="KW-0456">Lyase</keyword>
<keyword evidence="15" id="KW-1185">Reference proteome</keyword>
<dbReference type="GO" id="GO:0015976">
    <property type="term" value="P:carbon utilization"/>
    <property type="evidence" value="ECO:0007669"/>
    <property type="project" value="InterPro"/>
</dbReference>
<dbReference type="RefSeq" id="WP_167383368.1">
    <property type="nucleotide sequence ID" value="NZ_NGFO01000019.1"/>
</dbReference>
<feature type="transmembrane region" description="Helical" evidence="12">
    <location>
        <begin position="336"/>
        <end position="355"/>
    </location>
</feature>
<feature type="binding site" evidence="11">
    <location>
        <position position="567"/>
    </location>
    <ligand>
        <name>Zn(2+)</name>
        <dbReference type="ChEBI" id="CHEBI:29105"/>
    </ligand>
</feature>
<dbReference type="InterPro" id="IPR015892">
    <property type="entry name" value="Carbonic_anhydrase_CS"/>
</dbReference>
<dbReference type="Proteomes" id="UP000194632">
    <property type="component" value="Unassembled WGS sequence"/>
</dbReference>
<comment type="cofactor">
    <cofactor evidence="11">
        <name>Zn(2+)</name>
        <dbReference type="ChEBI" id="CHEBI:29105"/>
    </cofactor>
    <text evidence="11">Binds 1 zinc ion per subunit.</text>
</comment>
<evidence type="ECO:0000256" key="6">
    <source>
        <dbReference type="ARBA" id="ARBA00022989"/>
    </source>
</evidence>
<evidence type="ECO:0000256" key="3">
    <source>
        <dbReference type="ARBA" id="ARBA00012925"/>
    </source>
</evidence>
<dbReference type="InterPro" id="IPR001902">
    <property type="entry name" value="SLC26A/SulP_fam"/>
</dbReference>
<feature type="transmembrane region" description="Helical" evidence="12">
    <location>
        <begin position="45"/>
        <end position="66"/>
    </location>
</feature>
<dbReference type="PANTHER" id="PTHR11814">
    <property type="entry name" value="SULFATE TRANSPORTER"/>
    <property type="match status" value="1"/>
</dbReference>
<evidence type="ECO:0000256" key="8">
    <source>
        <dbReference type="ARBA" id="ARBA00023239"/>
    </source>
</evidence>
<dbReference type="AlphaFoldDB" id="A0A243Q854"/>
<dbReference type="InterPro" id="IPR011547">
    <property type="entry name" value="SLC26A/SulP_dom"/>
</dbReference>
<dbReference type="GO" id="GO:0008270">
    <property type="term" value="F:zinc ion binding"/>
    <property type="evidence" value="ECO:0007669"/>
    <property type="project" value="InterPro"/>
</dbReference>
<sequence length="764" mass="79366">MRKKGSRGPGIREVMRYDLPASLVVFLVALPLSLGIAIASDAPVLAGLIAAVVGGIVAGLIGGSALQVSGPAAGLTVVVADMVANFGWRVTCFITVGAGVLQILFGLSRIAGAALAIAPVVVHAMLAGIGITIALQQIHVLLGGSSASSAWENVTSLPAGLADIETSDALVGGTVIAVLLIWPLLPAAVRKVPGPLVAIVGATALTIVFGLDVERISIDGNFFEAITLPELPDSSWGAVLLGVLTVALIASVESLLSAVAVDKMHTGPRSDLNRELLGQGSANITSGMLGGLPVTGVIVRSTTNVNSGARTSASAVMHGVWVLVFAALLTGLVEQIPMAALAGLLVVIGIQLVKLAHMRIALRTGDLWVYVITVLAVVFLNLLEGVGIGLAVAIGLVVWRVVRAEIVSEPSGTDGAQWTVRVRGSLSFLSLPKLNKALAQVPDRAHLTLELDTDFLDHAASEMLEDFRWAHEAGGGTVLIVEKGRARLVDAPHRPPRRHTSGFAGLTPWRNRTESETSITTDRPAALRSVLGGVHEYENEHADALRAMLADVTESQDPDSLFVTCADSRVLPNVITASGPGDLFTVRNVGNLIPTDSDDDVSVEAALEFAVGELGVSSIVVCGHSSCGAMHALLDSEASGGSAVSETSAERSPIQRWLRHAIPSRVAFRHGHPAGRAAAERGLPEVDQLAVVNVAKQIETLARHPLVGRAAAEARLRIVGLYFDIATARVYEVTPQSIAPVAGEASAGALGSRHRDRATTSAHP</sequence>
<feature type="binding site" evidence="11">
    <location>
        <position position="565"/>
    </location>
    <ligand>
        <name>Zn(2+)</name>
        <dbReference type="ChEBI" id="CHEBI:29105"/>
    </ligand>
</feature>
<dbReference type="STRING" id="417102.CA982_16720"/>
<feature type="transmembrane region" description="Helical" evidence="12">
    <location>
        <begin position="86"/>
        <end position="105"/>
    </location>
</feature>
<dbReference type="SUPFAM" id="SSF53056">
    <property type="entry name" value="beta-carbonic anhydrase, cab"/>
    <property type="match status" value="1"/>
</dbReference>
<evidence type="ECO:0000256" key="4">
    <source>
        <dbReference type="ARBA" id="ARBA00022692"/>
    </source>
</evidence>
<feature type="binding site" evidence="11">
    <location>
        <position position="624"/>
    </location>
    <ligand>
        <name>Zn(2+)</name>
        <dbReference type="ChEBI" id="CHEBI:29105"/>
    </ligand>
</feature>
<evidence type="ECO:0000256" key="7">
    <source>
        <dbReference type="ARBA" id="ARBA00023136"/>
    </source>
</evidence>
<dbReference type="EC" id="4.2.1.1" evidence="3"/>
<dbReference type="EMBL" id="NGFO01000019">
    <property type="protein sequence ID" value="OUC77646.1"/>
    <property type="molecule type" value="Genomic_DNA"/>
</dbReference>
<evidence type="ECO:0000313" key="15">
    <source>
        <dbReference type="Proteomes" id="UP000194632"/>
    </source>
</evidence>
<comment type="subcellular location">
    <subcellularLocation>
        <location evidence="1">Membrane</location>
        <topology evidence="1">Multi-pass membrane protein</topology>
    </subcellularLocation>
</comment>
<feature type="transmembrane region" description="Helical" evidence="12">
    <location>
        <begin position="111"/>
        <end position="135"/>
    </location>
</feature>
<dbReference type="GO" id="GO:0004089">
    <property type="term" value="F:carbonate dehydratase activity"/>
    <property type="evidence" value="ECO:0007669"/>
    <property type="project" value="UniProtKB-EC"/>
</dbReference>
<keyword evidence="6 12" id="KW-1133">Transmembrane helix</keyword>
<keyword evidence="7 12" id="KW-0472">Membrane</keyword>
<evidence type="ECO:0000256" key="10">
    <source>
        <dbReference type="ARBA" id="ARBA00048348"/>
    </source>
</evidence>
<keyword evidence="11" id="KW-0479">Metal-binding</keyword>
<dbReference type="Pfam" id="PF00484">
    <property type="entry name" value="Pro_CA"/>
    <property type="match status" value="1"/>
</dbReference>
<dbReference type="Pfam" id="PF00916">
    <property type="entry name" value="Sulfate_transp"/>
    <property type="match status" value="1"/>
</dbReference>